<reference evidence="1" key="1">
    <citation type="submission" date="2007-11" db="EMBL/GenBank/DDBJ databases">
        <authorList>
            <person name="Fulton L."/>
            <person name="Clifton S."/>
            <person name="Fulton B."/>
            <person name="Xu J."/>
            <person name="Minx P."/>
            <person name="Pepin K.H."/>
            <person name="Johnson M."/>
            <person name="Thiruvilangam P."/>
            <person name="Bhonagiri V."/>
            <person name="Nash W.E."/>
            <person name="Mardis E.R."/>
            <person name="Wilson R.K."/>
        </authorList>
    </citation>
    <scope>NUCLEOTIDE SEQUENCE [LARGE SCALE GENOMIC DNA]</scope>
    <source>
        <strain evidence="1">DSM 1402</strain>
    </source>
</reference>
<accession>B0N8K9</accession>
<evidence type="ECO:0000313" key="2">
    <source>
        <dbReference type="Proteomes" id="UP000005798"/>
    </source>
</evidence>
<sequence>MTKQELMKELLDRYQQLDSLEGCKSAKDTVVLYIRKLEVKLKEML</sequence>
<dbReference type="EMBL" id="ABFX02000008">
    <property type="protein sequence ID" value="EDS18147.1"/>
    <property type="molecule type" value="Genomic_DNA"/>
</dbReference>
<dbReference type="HOGENOM" id="CLU_3198569_0_0_9"/>
<dbReference type="RefSeq" id="WP_003539129.1">
    <property type="nucleotide sequence ID" value="NZ_CAXTKX010000020.1"/>
</dbReference>
<comment type="caution">
    <text evidence="1">The sequence shown here is derived from an EMBL/GenBank/DDBJ whole genome shotgun (WGS) entry which is preliminary data.</text>
</comment>
<dbReference type="Proteomes" id="UP000005798">
    <property type="component" value="Unassembled WGS sequence"/>
</dbReference>
<gene>
    <name evidence="1" type="ORF">CLORAM_02943</name>
</gene>
<reference evidence="1" key="2">
    <citation type="submission" date="2014-06" db="EMBL/GenBank/DDBJ databases">
        <title>Draft genome sequence of Clostridium ramosum(DSM 1402).</title>
        <authorList>
            <person name="Sudarsanam P."/>
            <person name="Ley R."/>
            <person name="Guruge J."/>
            <person name="Turnbaugh P.J."/>
            <person name="Mahowald M."/>
            <person name="Liep D."/>
            <person name="Gordon J."/>
        </authorList>
    </citation>
    <scope>NUCLEOTIDE SEQUENCE</scope>
    <source>
        <strain evidence="1">DSM 1402</strain>
    </source>
</reference>
<dbReference type="AlphaFoldDB" id="B0N8K9"/>
<proteinExistence type="predicted"/>
<name>B0N8K9_9FIRM</name>
<organism evidence="1 2">
    <name type="scientific">Thomasclavelia ramosa DSM 1402</name>
    <dbReference type="NCBI Taxonomy" id="445974"/>
    <lineage>
        <taxon>Bacteria</taxon>
        <taxon>Bacillati</taxon>
        <taxon>Bacillota</taxon>
        <taxon>Erysipelotrichia</taxon>
        <taxon>Erysipelotrichales</taxon>
        <taxon>Coprobacillaceae</taxon>
        <taxon>Thomasclavelia</taxon>
    </lineage>
</organism>
<protein>
    <submittedName>
        <fullName evidence="1">Uncharacterized protein</fullName>
    </submittedName>
</protein>
<evidence type="ECO:0000313" key="1">
    <source>
        <dbReference type="EMBL" id="EDS18147.1"/>
    </source>
</evidence>
<keyword evidence="2" id="KW-1185">Reference proteome</keyword>